<dbReference type="Proteomes" id="UP000236178">
    <property type="component" value="Unassembled WGS sequence"/>
</dbReference>
<dbReference type="AlphaFoldDB" id="A0A2I0SH38"/>
<evidence type="ECO:0000313" key="3">
    <source>
        <dbReference type="Proteomes" id="UP000236178"/>
    </source>
</evidence>
<feature type="region of interest" description="Disordered" evidence="1">
    <location>
        <begin position="56"/>
        <end position="92"/>
    </location>
</feature>
<comment type="caution">
    <text evidence="2">The sequence shown here is derived from an EMBL/GenBank/DDBJ whole genome shotgun (WGS) entry which is preliminary data.</text>
</comment>
<keyword evidence="3" id="KW-1185">Reference proteome</keyword>
<feature type="compositionally biased region" description="Basic and acidic residues" evidence="1">
    <location>
        <begin position="62"/>
        <end position="72"/>
    </location>
</feature>
<reference evidence="2 3" key="1">
    <citation type="submission" date="2017-12" db="EMBL/GenBank/DDBJ databases">
        <title>Streptomyces populusis sp. nov., a novel endophytic actinobacterium isolated from stems of Populus adenopoda Maxim.</title>
        <authorList>
            <person name="Wang Z."/>
        </authorList>
    </citation>
    <scope>NUCLEOTIDE SEQUENCE [LARGE SCALE GENOMIC DNA]</scope>
    <source>
        <strain evidence="2 3">A249</strain>
    </source>
</reference>
<name>A0A2I0SH38_9ACTN</name>
<accession>A0A2I0SH38</accession>
<proteinExistence type="predicted"/>
<organism evidence="2 3">
    <name type="scientific">Streptomyces populi</name>
    <dbReference type="NCBI Taxonomy" id="2058924"/>
    <lineage>
        <taxon>Bacteria</taxon>
        <taxon>Bacillati</taxon>
        <taxon>Actinomycetota</taxon>
        <taxon>Actinomycetes</taxon>
        <taxon>Kitasatosporales</taxon>
        <taxon>Streptomycetaceae</taxon>
        <taxon>Streptomyces</taxon>
    </lineage>
</organism>
<dbReference type="EMBL" id="PJOS01000082">
    <property type="protein sequence ID" value="PKT69209.1"/>
    <property type="molecule type" value="Genomic_DNA"/>
</dbReference>
<evidence type="ECO:0000313" key="2">
    <source>
        <dbReference type="EMBL" id="PKT69209.1"/>
    </source>
</evidence>
<feature type="compositionally biased region" description="Basic residues" evidence="1">
    <location>
        <begin position="83"/>
        <end position="92"/>
    </location>
</feature>
<gene>
    <name evidence="2" type="ORF">CW362_30945</name>
</gene>
<evidence type="ECO:0000256" key="1">
    <source>
        <dbReference type="SAM" id="MobiDB-lite"/>
    </source>
</evidence>
<sequence>MVPFRGPPAVRGGPRLFPAFPARPPAGLLHGPGRADGHGAVLPFGEARPLFGGRLQGVPGGDRADRPDHSLERGSVPSAWRGRGVRRCRAAG</sequence>
<protein>
    <submittedName>
        <fullName evidence="2">Uncharacterized protein</fullName>
    </submittedName>
</protein>